<dbReference type="Gene3D" id="1.10.600.10">
    <property type="entry name" value="Farnesyl Diphosphate Synthase"/>
    <property type="match status" value="1"/>
</dbReference>
<keyword evidence="8" id="KW-1185">Reference proteome</keyword>
<dbReference type="InterPro" id="IPR033749">
    <property type="entry name" value="Polyprenyl_synt_CS"/>
</dbReference>
<dbReference type="AlphaFoldDB" id="A0A1H7YMU1"/>
<reference evidence="8" key="1">
    <citation type="submission" date="2016-10" db="EMBL/GenBank/DDBJ databases">
        <authorList>
            <person name="Varghese N."/>
            <person name="Submissions S."/>
        </authorList>
    </citation>
    <scope>NUCLEOTIDE SEQUENCE [LARGE SCALE GENOMIC DNA]</scope>
    <source>
        <strain evidence="8">DSM 17453</strain>
    </source>
</reference>
<dbReference type="InterPro" id="IPR008949">
    <property type="entry name" value="Isoprenoid_synthase_dom_sf"/>
</dbReference>
<organism evidence="7 8">
    <name type="scientific">Chryseobacterium taichungense</name>
    <dbReference type="NCBI Taxonomy" id="295069"/>
    <lineage>
        <taxon>Bacteria</taxon>
        <taxon>Pseudomonadati</taxon>
        <taxon>Bacteroidota</taxon>
        <taxon>Flavobacteriia</taxon>
        <taxon>Flavobacteriales</taxon>
        <taxon>Weeksellaceae</taxon>
        <taxon>Chryseobacterium group</taxon>
        <taxon>Chryseobacterium</taxon>
    </lineage>
</organism>
<comment type="similarity">
    <text evidence="2 6">Belongs to the FPP/GGPP synthase family.</text>
</comment>
<dbReference type="GO" id="GO:0008299">
    <property type="term" value="P:isoprenoid biosynthetic process"/>
    <property type="evidence" value="ECO:0007669"/>
    <property type="project" value="InterPro"/>
</dbReference>
<proteinExistence type="inferred from homology"/>
<dbReference type="CDD" id="cd00685">
    <property type="entry name" value="Trans_IPPS_HT"/>
    <property type="match status" value="1"/>
</dbReference>
<keyword evidence="5" id="KW-0460">Magnesium</keyword>
<dbReference type="SUPFAM" id="SSF48576">
    <property type="entry name" value="Terpenoid synthases"/>
    <property type="match status" value="1"/>
</dbReference>
<dbReference type="PROSITE" id="PS00444">
    <property type="entry name" value="POLYPRENYL_SYNTHASE_2"/>
    <property type="match status" value="1"/>
</dbReference>
<keyword evidence="3 6" id="KW-0808">Transferase</keyword>
<evidence type="ECO:0000256" key="3">
    <source>
        <dbReference type="ARBA" id="ARBA00022679"/>
    </source>
</evidence>
<protein>
    <submittedName>
        <fullName evidence="7">Geranylgeranyl diphosphate synthase, type II</fullName>
    </submittedName>
</protein>
<sequence>MRIFTFTEPRKIVFLFKLLDFMEFLDRYQQIVADAIAKYTFKDKPAELYEPMNYIISHGGKRLRPIMVLMACDLFGGNLKEAIKPALAIEFFHNFTLIHDDIMDEAPLRRNKPTIHTLHGINVGILSGDGLMLKAYKFFEDLEPEIFKACIRIFTHTGLLLCEGQQYDINFETQENVTFDDYIRMITYKTGVLSASSFEIGALIAKANFKDAKSIFNFGKHIGIAFQIMDDYLDVFGDQAQFGKKHAGDIYENKKTVLYLMAREHATKEERKELDYWYSKKTDNIDKVYGVEKIFRRTKVDEKALRLIEKHNEIGQSYLQKIDIPEEKKKPFAELANYLLRRES</sequence>
<dbReference type="SFLD" id="SFLDS00005">
    <property type="entry name" value="Isoprenoid_Synthase_Type_I"/>
    <property type="match status" value="1"/>
</dbReference>
<dbReference type="PANTHER" id="PTHR12001:SF85">
    <property type="entry name" value="SHORT CHAIN ISOPRENYL DIPHOSPHATE SYNTHASE"/>
    <property type="match status" value="1"/>
</dbReference>
<accession>A0A1H7YMU1</accession>
<comment type="cofactor">
    <cofactor evidence="1">
        <name>Mg(2+)</name>
        <dbReference type="ChEBI" id="CHEBI:18420"/>
    </cofactor>
</comment>
<dbReference type="PANTHER" id="PTHR12001">
    <property type="entry name" value="GERANYLGERANYL PYROPHOSPHATE SYNTHASE"/>
    <property type="match status" value="1"/>
</dbReference>
<dbReference type="SFLD" id="SFLDG01017">
    <property type="entry name" value="Polyprenyl_Transferase_Like"/>
    <property type="match status" value="1"/>
</dbReference>
<dbReference type="GO" id="GO:0046872">
    <property type="term" value="F:metal ion binding"/>
    <property type="evidence" value="ECO:0007669"/>
    <property type="project" value="UniProtKB-KW"/>
</dbReference>
<dbReference type="InterPro" id="IPR000092">
    <property type="entry name" value="Polyprenyl_synt"/>
</dbReference>
<evidence type="ECO:0000256" key="4">
    <source>
        <dbReference type="ARBA" id="ARBA00022723"/>
    </source>
</evidence>
<dbReference type="Proteomes" id="UP000199450">
    <property type="component" value="Unassembled WGS sequence"/>
</dbReference>
<dbReference type="STRING" id="295069.SAMN05421856_103431"/>
<evidence type="ECO:0000256" key="6">
    <source>
        <dbReference type="RuleBase" id="RU004466"/>
    </source>
</evidence>
<evidence type="ECO:0000313" key="7">
    <source>
        <dbReference type="EMBL" id="SEM47552.1"/>
    </source>
</evidence>
<name>A0A1H7YMU1_9FLAO</name>
<dbReference type="GO" id="GO:0004659">
    <property type="term" value="F:prenyltransferase activity"/>
    <property type="evidence" value="ECO:0007669"/>
    <property type="project" value="InterPro"/>
</dbReference>
<dbReference type="Pfam" id="PF00348">
    <property type="entry name" value="polyprenyl_synt"/>
    <property type="match status" value="1"/>
</dbReference>
<evidence type="ECO:0000313" key="8">
    <source>
        <dbReference type="Proteomes" id="UP000199450"/>
    </source>
</evidence>
<keyword evidence="4" id="KW-0479">Metal-binding</keyword>
<evidence type="ECO:0000256" key="5">
    <source>
        <dbReference type="ARBA" id="ARBA00022842"/>
    </source>
</evidence>
<evidence type="ECO:0000256" key="2">
    <source>
        <dbReference type="ARBA" id="ARBA00006706"/>
    </source>
</evidence>
<evidence type="ECO:0000256" key="1">
    <source>
        <dbReference type="ARBA" id="ARBA00001946"/>
    </source>
</evidence>
<gene>
    <name evidence="7" type="ORF">SAMN05421856_103431</name>
</gene>
<dbReference type="EMBL" id="FOBV01000003">
    <property type="protein sequence ID" value="SEM47552.1"/>
    <property type="molecule type" value="Genomic_DNA"/>
</dbReference>